<dbReference type="RefSeq" id="WP_057866309.1">
    <property type="nucleotide sequence ID" value="NZ_AZEY01000108.1"/>
</dbReference>
<dbReference type="InterPro" id="IPR000182">
    <property type="entry name" value="GNAT_dom"/>
</dbReference>
<dbReference type="PROSITE" id="PS51186">
    <property type="entry name" value="GNAT"/>
    <property type="match status" value="1"/>
</dbReference>
<dbReference type="CDD" id="cd04301">
    <property type="entry name" value="NAT_SF"/>
    <property type="match status" value="1"/>
</dbReference>
<dbReference type="GO" id="GO:0016747">
    <property type="term" value="F:acyltransferase activity, transferring groups other than amino-acyl groups"/>
    <property type="evidence" value="ECO:0007669"/>
    <property type="project" value="InterPro"/>
</dbReference>
<dbReference type="Gene3D" id="3.40.630.30">
    <property type="match status" value="1"/>
</dbReference>
<evidence type="ECO:0000313" key="3">
    <source>
        <dbReference type="Proteomes" id="UP000052013"/>
    </source>
</evidence>
<organism evidence="2 3">
    <name type="scientific">Lentilactobacillus diolivorans DSM 14421</name>
    <dbReference type="NCBI Taxonomy" id="1423739"/>
    <lineage>
        <taxon>Bacteria</taxon>
        <taxon>Bacillati</taxon>
        <taxon>Bacillota</taxon>
        <taxon>Bacilli</taxon>
        <taxon>Lactobacillales</taxon>
        <taxon>Lactobacillaceae</taxon>
        <taxon>Lentilactobacillus</taxon>
    </lineage>
</organism>
<dbReference type="Pfam" id="PF00583">
    <property type="entry name" value="Acetyltransf_1"/>
    <property type="match status" value="1"/>
</dbReference>
<name>A0A0R1S007_9LACO</name>
<evidence type="ECO:0000259" key="1">
    <source>
        <dbReference type="PROSITE" id="PS51186"/>
    </source>
</evidence>
<dbReference type="STRING" id="1423739.FC85_GL002038"/>
<dbReference type="PANTHER" id="PTHR43415">
    <property type="entry name" value="SPERMIDINE N(1)-ACETYLTRANSFERASE"/>
    <property type="match status" value="1"/>
</dbReference>
<dbReference type="EMBL" id="AZEY01000108">
    <property type="protein sequence ID" value="KRL62525.1"/>
    <property type="molecule type" value="Genomic_DNA"/>
</dbReference>
<dbReference type="PANTHER" id="PTHR43415:SF3">
    <property type="entry name" value="GNAT-FAMILY ACETYLTRANSFERASE"/>
    <property type="match status" value="1"/>
</dbReference>
<dbReference type="InterPro" id="IPR016181">
    <property type="entry name" value="Acyl_CoA_acyltransferase"/>
</dbReference>
<dbReference type="PATRIC" id="fig|1423739.3.peg.2124"/>
<protein>
    <submittedName>
        <fullName evidence="2">Acetyltransferase</fullName>
    </submittedName>
</protein>
<reference evidence="2 3" key="1">
    <citation type="journal article" date="2015" name="Genome Announc.">
        <title>Expanding the biotechnology potential of lactobacilli through comparative genomics of 213 strains and associated genera.</title>
        <authorList>
            <person name="Sun Z."/>
            <person name="Harris H.M."/>
            <person name="McCann A."/>
            <person name="Guo C."/>
            <person name="Argimon S."/>
            <person name="Zhang W."/>
            <person name="Yang X."/>
            <person name="Jeffery I.B."/>
            <person name="Cooney J.C."/>
            <person name="Kagawa T.F."/>
            <person name="Liu W."/>
            <person name="Song Y."/>
            <person name="Salvetti E."/>
            <person name="Wrobel A."/>
            <person name="Rasinkangas P."/>
            <person name="Parkhill J."/>
            <person name="Rea M.C."/>
            <person name="O'Sullivan O."/>
            <person name="Ritari J."/>
            <person name="Douillard F.P."/>
            <person name="Paul Ross R."/>
            <person name="Yang R."/>
            <person name="Briner A.E."/>
            <person name="Felis G.E."/>
            <person name="de Vos W.M."/>
            <person name="Barrangou R."/>
            <person name="Klaenhammer T.R."/>
            <person name="Caufield P.W."/>
            <person name="Cui Y."/>
            <person name="Zhang H."/>
            <person name="O'Toole P.W."/>
        </authorList>
    </citation>
    <scope>NUCLEOTIDE SEQUENCE [LARGE SCALE GENOMIC DNA]</scope>
    <source>
        <strain evidence="2 3">DSM 14421</strain>
    </source>
</reference>
<sequence>MLKLVKMTAEMFKKYQATAVKAYAAEKVKAGTWQKDEALQRSQLAFQSLLPDGFSSKNNYFYMIQNNTQPVGMVWLAQYHENSDKAFIYDIQIYPDFQNQGFGTQALKLIATQAKALGFKSMGLHVFGHNKRAIHVYEKSGFQPTDISMEKDL</sequence>
<feature type="domain" description="N-acetyltransferase" evidence="1">
    <location>
        <begin position="10"/>
        <end position="153"/>
    </location>
</feature>
<evidence type="ECO:0000313" key="2">
    <source>
        <dbReference type="EMBL" id="KRL62525.1"/>
    </source>
</evidence>
<dbReference type="Proteomes" id="UP000052013">
    <property type="component" value="Unassembled WGS sequence"/>
</dbReference>
<gene>
    <name evidence="2" type="ORF">FC85_GL002038</name>
</gene>
<keyword evidence="2" id="KW-0808">Transferase</keyword>
<dbReference type="AlphaFoldDB" id="A0A0R1S007"/>
<comment type="caution">
    <text evidence="2">The sequence shown here is derived from an EMBL/GenBank/DDBJ whole genome shotgun (WGS) entry which is preliminary data.</text>
</comment>
<dbReference type="SUPFAM" id="SSF55729">
    <property type="entry name" value="Acyl-CoA N-acyltransferases (Nat)"/>
    <property type="match status" value="1"/>
</dbReference>
<proteinExistence type="predicted"/>
<accession>A0A0R1S007</accession>